<dbReference type="SUPFAM" id="SSF103088">
    <property type="entry name" value="OmpA-like"/>
    <property type="match status" value="1"/>
</dbReference>
<comment type="subcellular location">
    <subcellularLocation>
        <location evidence="1">Cell outer membrane</location>
    </subcellularLocation>
</comment>
<organism evidence="8 9">
    <name type="scientific">Roseovarius spongiae</name>
    <dbReference type="NCBI Taxonomy" id="2320272"/>
    <lineage>
        <taxon>Bacteria</taxon>
        <taxon>Pseudomonadati</taxon>
        <taxon>Pseudomonadota</taxon>
        <taxon>Alphaproteobacteria</taxon>
        <taxon>Rhodobacterales</taxon>
        <taxon>Roseobacteraceae</taxon>
        <taxon>Roseovarius</taxon>
    </lineage>
</organism>
<accession>A0A3A8B9C2</accession>
<dbReference type="OrthoDB" id="9792021at2"/>
<dbReference type="EMBL" id="RAPE01000002">
    <property type="protein sequence ID" value="RKF14795.1"/>
    <property type="molecule type" value="Genomic_DNA"/>
</dbReference>
<dbReference type="Gene3D" id="3.30.1330.60">
    <property type="entry name" value="OmpA-like domain"/>
    <property type="match status" value="1"/>
</dbReference>
<dbReference type="InterPro" id="IPR001261">
    <property type="entry name" value="ArgE/DapE_CS"/>
</dbReference>
<sequence>MSPASSTCPTASRAPRACSPTRTTTVPRARVRRLFPIAFAVSAALAPPADAFELKLPGNGALAREVVRDPDTYLVPVGPWSDGGLPTLDVSGRVVQQAWRIVIDGITTLQIMRPLAAQLTEDGFEILFQCAGQECGGFDFRFGTDVLPAPDMFVDLFDYRFLSARGPGPQYVTVLVSYTSGTAYVQIIHVGADDAAPPRIEPDAGSRPVAPPEPGQTTETEAPPDDGAAAPSTLGARLEQKGHAILSDLEFDTGSAALGKGPFASLDALATYLKANAARRVALVGHTDTVGGLDVNVALSRRRAASVLERLATKHGVPRAQLEADGMGYLAPIAPNLTPEGREANRRVEAVLLARE</sequence>
<keyword evidence="2" id="KW-0378">Hydrolase</keyword>
<feature type="region of interest" description="Disordered" evidence="6">
    <location>
        <begin position="195"/>
        <end position="232"/>
    </location>
</feature>
<dbReference type="Proteomes" id="UP000281128">
    <property type="component" value="Unassembled WGS sequence"/>
</dbReference>
<dbReference type="InterPro" id="IPR006664">
    <property type="entry name" value="OMP_bac"/>
</dbReference>
<feature type="region of interest" description="Disordered" evidence="6">
    <location>
        <begin position="1"/>
        <end position="23"/>
    </location>
</feature>
<dbReference type="PRINTS" id="PR01021">
    <property type="entry name" value="OMPADOMAIN"/>
</dbReference>
<name>A0A3A8B9C2_9RHOB</name>
<evidence type="ECO:0000256" key="2">
    <source>
        <dbReference type="ARBA" id="ARBA00022801"/>
    </source>
</evidence>
<evidence type="ECO:0000256" key="3">
    <source>
        <dbReference type="ARBA" id="ARBA00023136"/>
    </source>
</evidence>
<dbReference type="AlphaFoldDB" id="A0A3A8B9C2"/>
<dbReference type="PROSITE" id="PS51123">
    <property type="entry name" value="OMPA_2"/>
    <property type="match status" value="1"/>
</dbReference>
<gene>
    <name evidence="8" type="ORF">D6850_07925</name>
</gene>
<keyword evidence="9" id="KW-1185">Reference proteome</keyword>
<evidence type="ECO:0000256" key="1">
    <source>
        <dbReference type="ARBA" id="ARBA00004442"/>
    </source>
</evidence>
<feature type="domain" description="OmpA-like" evidence="7">
    <location>
        <begin position="238"/>
        <end position="356"/>
    </location>
</feature>
<evidence type="ECO:0000259" key="7">
    <source>
        <dbReference type="PROSITE" id="PS51123"/>
    </source>
</evidence>
<evidence type="ECO:0000313" key="9">
    <source>
        <dbReference type="Proteomes" id="UP000281128"/>
    </source>
</evidence>
<evidence type="ECO:0000256" key="5">
    <source>
        <dbReference type="PROSITE-ProRule" id="PRU00473"/>
    </source>
</evidence>
<dbReference type="InterPro" id="IPR036737">
    <property type="entry name" value="OmpA-like_sf"/>
</dbReference>
<proteinExistence type="predicted"/>
<keyword evidence="3 5" id="KW-0472">Membrane</keyword>
<dbReference type="PANTHER" id="PTHR30329">
    <property type="entry name" value="STATOR ELEMENT OF FLAGELLAR MOTOR COMPLEX"/>
    <property type="match status" value="1"/>
</dbReference>
<evidence type="ECO:0000256" key="4">
    <source>
        <dbReference type="ARBA" id="ARBA00023237"/>
    </source>
</evidence>
<dbReference type="Pfam" id="PF00691">
    <property type="entry name" value="OmpA"/>
    <property type="match status" value="1"/>
</dbReference>
<feature type="compositionally biased region" description="Polar residues" evidence="6">
    <location>
        <begin position="1"/>
        <end position="10"/>
    </location>
</feature>
<comment type="caution">
    <text evidence="8">The sequence shown here is derived from an EMBL/GenBank/DDBJ whole genome shotgun (WGS) entry which is preliminary data.</text>
</comment>
<dbReference type="InterPro" id="IPR050330">
    <property type="entry name" value="Bact_OuterMem_StrucFunc"/>
</dbReference>
<dbReference type="PANTHER" id="PTHR30329:SF21">
    <property type="entry name" value="LIPOPROTEIN YIAD-RELATED"/>
    <property type="match status" value="1"/>
</dbReference>
<dbReference type="CDD" id="cd07185">
    <property type="entry name" value="OmpA_C-like"/>
    <property type="match status" value="1"/>
</dbReference>
<evidence type="ECO:0000256" key="6">
    <source>
        <dbReference type="SAM" id="MobiDB-lite"/>
    </source>
</evidence>
<reference evidence="8 9" key="1">
    <citation type="submission" date="2018-09" db="EMBL/GenBank/DDBJ databases">
        <title>Roseovarius spongiae sp. nov., isolated from a marine sponge.</title>
        <authorList>
            <person name="Zhuang L."/>
            <person name="Luo L."/>
        </authorList>
    </citation>
    <scope>NUCLEOTIDE SEQUENCE [LARGE SCALE GENOMIC DNA]</scope>
    <source>
        <strain evidence="8 9">HN-E21</strain>
    </source>
</reference>
<protein>
    <submittedName>
        <fullName evidence="8">OmpA family protein</fullName>
    </submittedName>
</protein>
<dbReference type="InterPro" id="IPR006665">
    <property type="entry name" value="OmpA-like"/>
</dbReference>
<dbReference type="GO" id="GO:0009279">
    <property type="term" value="C:cell outer membrane"/>
    <property type="evidence" value="ECO:0007669"/>
    <property type="project" value="UniProtKB-SubCell"/>
</dbReference>
<evidence type="ECO:0000313" key="8">
    <source>
        <dbReference type="EMBL" id="RKF14795.1"/>
    </source>
</evidence>
<keyword evidence="4" id="KW-0998">Cell outer membrane</keyword>
<dbReference type="PROSITE" id="PS00758">
    <property type="entry name" value="ARGE_DAPE_CPG2_1"/>
    <property type="match status" value="1"/>
</dbReference>